<dbReference type="RefSeq" id="WP_183452922.1">
    <property type="nucleotide sequence ID" value="NZ_JACHWB010000005.1"/>
</dbReference>
<accession>A0A7W4VP79</accession>
<protein>
    <submittedName>
        <fullName evidence="1">Uncharacterized protein</fullName>
    </submittedName>
</protein>
<comment type="caution">
    <text evidence="1">The sequence shown here is derived from an EMBL/GenBank/DDBJ whole genome shotgun (WGS) entry which is preliminary data.</text>
</comment>
<name>A0A7W4VP79_9HYPH</name>
<dbReference type="EMBL" id="JACHWB010000005">
    <property type="protein sequence ID" value="MBB3020696.1"/>
    <property type="molecule type" value="Genomic_DNA"/>
</dbReference>
<evidence type="ECO:0000313" key="2">
    <source>
        <dbReference type="Proteomes" id="UP000532010"/>
    </source>
</evidence>
<dbReference type="AlphaFoldDB" id="A0A7W4VP79"/>
<reference evidence="1 2" key="1">
    <citation type="submission" date="2020-08" db="EMBL/GenBank/DDBJ databases">
        <title>The Agave Microbiome: Exploring the role of microbial communities in plant adaptations to desert environments.</title>
        <authorList>
            <person name="Partida-Martinez L.P."/>
        </authorList>
    </citation>
    <scope>NUCLEOTIDE SEQUENCE [LARGE SCALE GENOMIC DNA]</scope>
    <source>
        <strain evidence="1 2">AT3.9</strain>
    </source>
</reference>
<sequence>MKRVSLTPRYRGPQTKRSERLRVAMIAKLSEELGWAKPVVKLPKDKHQ</sequence>
<evidence type="ECO:0000313" key="1">
    <source>
        <dbReference type="EMBL" id="MBB3020696.1"/>
    </source>
</evidence>
<organism evidence="1 2">
    <name type="scientific">Microvirga lupini</name>
    <dbReference type="NCBI Taxonomy" id="420324"/>
    <lineage>
        <taxon>Bacteria</taxon>
        <taxon>Pseudomonadati</taxon>
        <taxon>Pseudomonadota</taxon>
        <taxon>Alphaproteobacteria</taxon>
        <taxon>Hyphomicrobiales</taxon>
        <taxon>Methylobacteriaceae</taxon>
        <taxon>Microvirga</taxon>
    </lineage>
</organism>
<gene>
    <name evidence="1" type="ORF">FHR70_003782</name>
</gene>
<keyword evidence="2" id="KW-1185">Reference proteome</keyword>
<dbReference type="Proteomes" id="UP000532010">
    <property type="component" value="Unassembled WGS sequence"/>
</dbReference>
<proteinExistence type="predicted"/>